<protein>
    <recommendedName>
        <fullName evidence="4">DUF2232 domain-containing protein</fullName>
    </recommendedName>
</protein>
<name>D9SPB8_CLOC7</name>
<dbReference type="OrthoDB" id="1938242at2"/>
<dbReference type="InterPro" id="IPR018710">
    <property type="entry name" value="DUF2232"/>
</dbReference>
<dbReference type="AlphaFoldDB" id="D9SPB8"/>
<feature type="transmembrane region" description="Helical" evidence="1">
    <location>
        <begin position="294"/>
        <end position="317"/>
    </location>
</feature>
<feature type="transmembrane region" description="Helical" evidence="1">
    <location>
        <begin position="89"/>
        <end position="111"/>
    </location>
</feature>
<feature type="transmembrane region" description="Helical" evidence="1">
    <location>
        <begin position="65"/>
        <end position="83"/>
    </location>
</feature>
<keyword evidence="3" id="KW-1185">Reference proteome</keyword>
<evidence type="ECO:0008006" key="4">
    <source>
        <dbReference type="Google" id="ProtNLM"/>
    </source>
</evidence>
<feature type="transmembrane region" description="Helical" evidence="1">
    <location>
        <begin position="230"/>
        <end position="253"/>
    </location>
</feature>
<sequence length="337" mass="38449">MTISRRNIFFTLLLNLVVIISMMFNGIFTAIIMKGDGSWVIPIISSFFIPLGASVLFATHRFLKSITSIVIDFLIVLMLFRSFPFTTEIFIPITISSLLFTVIIGVVIGVVIQRNVSLGKSYFYIITTYVVAVFIITVILAYFMEHKNISDLFYNGYESLRKTYDSIYTPALRREYKLQELFSADDMIRFIPSMIAETIFFVSFVYYFITKKILESINCKVSKIKEFKCFYISNLLGAAVILIICVGLVLRNYGYVEGGIIATTGFTIIKLLLSVTGTAFIYDKFMNVLKMKKVTTIIIIIGAVYILPVVVYTVGFIEMIFDFRKLDPHGIFKRKRG</sequence>
<dbReference type="EMBL" id="CP002160">
    <property type="protein sequence ID" value="ADL54020.1"/>
    <property type="molecule type" value="Genomic_DNA"/>
</dbReference>
<feature type="transmembrane region" description="Helical" evidence="1">
    <location>
        <begin position="12"/>
        <end position="33"/>
    </location>
</feature>
<dbReference type="HOGENOM" id="CLU_068641_0_0_9"/>
<organism evidence="2 3">
    <name type="scientific">Clostridium cellulovorans (strain ATCC 35296 / DSM 3052 / OCM 3 / 743B)</name>
    <dbReference type="NCBI Taxonomy" id="573061"/>
    <lineage>
        <taxon>Bacteria</taxon>
        <taxon>Bacillati</taxon>
        <taxon>Bacillota</taxon>
        <taxon>Clostridia</taxon>
        <taxon>Eubacteriales</taxon>
        <taxon>Clostridiaceae</taxon>
        <taxon>Clostridium</taxon>
    </lineage>
</organism>
<feature type="transmembrane region" description="Helical" evidence="1">
    <location>
        <begin position="123"/>
        <end position="144"/>
    </location>
</feature>
<dbReference type="RefSeq" id="WP_013291985.1">
    <property type="nucleotide sequence ID" value="NC_014393.1"/>
</dbReference>
<proteinExistence type="predicted"/>
<gene>
    <name evidence="2" type="ordered locus">Clocel_4363</name>
</gene>
<feature type="transmembrane region" description="Helical" evidence="1">
    <location>
        <begin position="190"/>
        <end position="209"/>
    </location>
</feature>
<dbReference type="Proteomes" id="UP000002730">
    <property type="component" value="Chromosome"/>
</dbReference>
<keyword evidence="1" id="KW-1133">Transmembrane helix</keyword>
<keyword evidence="1" id="KW-0812">Transmembrane</keyword>
<dbReference type="STRING" id="573061.Clocel_4363"/>
<feature type="transmembrane region" description="Helical" evidence="1">
    <location>
        <begin position="259"/>
        <end position="282"/>
    </location>
</feature>
<dbReference type="Pfam" id="PF09991">
    <property type="entry name" value="DUF2232"/>
    <property type="match status" value="1"/>
</dbReference>
<evidence type="ECO:0000313" key="2">
    <source>
        <dbReference type="EMBL" id="ADL54020.1"/>
    </source>
</evidence>
<feature type="transmembrane region" description="Helical" evidence="1">
    <location>
        <begin position="39"/>
        <end position="58"/>
    </location>
</feature>
<evidence type="ECO:0000313" key="3">
    <source>
        <dbReference type="Proteomes" id="UP000002730"/>
    </source>
</evidence>
<keyword evidence="1" id="KW-0472">Membrane</keyword>
<accession>D9SPB8</accession>
<dbReference type="KEGG" id="ccb:Clocel_4363"/>
<evidence type="ECO:0000256" key="1">
    <source>
        <dbReference type="SAM" id="Phobius"/>
    </source>
</evidence>
<reference evidence="2 3" key="1">
    <citation type="submission" date="2010-08" db="EMBL/GenBank/DDBJ databases">
        <title>Complete sequence of Clostridium cellulovorans 743B.</title>
        <authorList>
            <consortium name="US DOE Joint Genome Institute"/>
            <person name="Lucas S."/>
            <person name="Copeland A."/>
            <person name="Lapidus A."/>
            <person name="Cheng J.-F."/>
            <person name="Bruce D."/>
            <person name="Goodwin L."/>
            <person name="Pitluck S."/>
            <person name="Chertkov O."/>
            <person name="Detter J.C."/>
            <person name="Han C."/>
            <person name="Tapia R."/>
            <person name="Land M."/>
            <person name="Hauser L."/>
            <person name="Chang Y.-J."/>
            <person name="Jeffries C."/>
            <person name="Kyrpides N."/>
            <person name="Ivanova N."/>
            <person name="Mikhailova N."/>
            <person name="Hemme C.L."/>
            <person name="Woyke T."/>
        </authorList>
    </citation>
    <scope>NUCLEOTIDE SEQUENCE [LARGE SCALE GENOMIC DNA]</scope>
    <source>
        <strain evidence="3">ATCC 35296 / DSM 3052 / OCM 3 / 743B</strain>
    </source>
</reference>